<dbReference type="PANTHER" id="PTHR30160:SF7">
    <property type="entry name" value="ADP-HEPTOSE--LPS HEPTOSYLTRANSFERASE 2"/>
    <property type="match status" value="1"/>
</dbReference>
<protein>
    <submittedName>
        <fullName evidence="3">Uncharacterized protein</fullName>
    </submittedName>
</protein>
<gene>
    <name evidence="3" type="ORF">METZ01_LOCUS220679</name>
</gene>
<dbReference type="InterPro" id="IPR002201">
    <property type="entry name" value="Glyco_trans_9"/>
</dbReference>
<dbReference type="Pfam" id="PF01075">
    <property type="entry name" value="Glyco_transf_9"/>
    <property type="match status" value="1"/>
</dbReference>
<dbReference type="PANTHER" id="PTHR30160">
    <property type="entry name" value="TETRAACYLDISACCHARIDE 4'-KINASE-RELATED"/>
    <property type="match status" value="1"/>
</dbReference>
<feature type="non-terminal residue" evidence="3">
    <location>
        <position position="278"/>
    </location>
</feature>
<evidence type="ECO:0000256" key="2">
    <source>
        <dbReference type="ARBA" id="ARBA00022679"/>
    </source>
</evidence>
<keyword evidence="2" id="KW-0808">Transferase</keyword>
<dbReference type="GO" id="GO:0008713">
    <property type="term" value="F:ADP-heptose-lipopolysaccharide heptosyltransferase activity"/>
    <property type="evidence" value="ECO:0007669"/>
    <property type="project" value="TreeGrafter"/>
</dbReference>
<proteinExistence type="predicted"/>
<evidence type="ECO:0000313" key="3">
    <source>
        <dbReference type="EMBL" id="SVB67825.1"/>
    </source>
</evidence>
<dbReference type="AlphaFoldDB" id="A0A382FZ39"/>
<accession>A0A382FZ39</accession>
<reference evidence="3" key="1">
    <citation type="submission" date="2018-05" db="EMBL/GenBank/DDBJ databases">
        <authorList>
            <person name="Lanie J.A."/>
            <person name="Ng W.-L."/>
            <person name="Kazmierczak K.M."/>
            <person name="Andrzejewski T.M."/>
            <person name="Davidsen T.M."/>
            <person name="Wayne K.J."/>
            <person name="Tettelin H."/>
            <person name="Glass J.I."/>
            <person name="Rusch D."/>
            <person name="Podicherti R."/>
            <person name="Tsui H.-C.T."/>
            <person name="Winkler M.E."/>
        </authorList>
    </citation>
    <scope>NUCLEOTIDE SEQUENCE</scope>
</reference>
<dbReference type="EMBL" id="UINC01052465">
    <property type="protein sequence ID" value="SVB67825.1"/>
    <property type="molecule type" value="Genomic_DNA"/>
</dbReference>
<organism evidence="3">
    <name type="scientific">marine metagenome</name>
    <dbReference type="NCBI Taxonomy" id="408172"/>
    <lineage>
        <taxon>unclassified sequences</taxon>
        <taxon>metagenomes</taxon>
        <taxon>ecological metagenomes</taxon>
    </lineage>
</organism>
<evidence type="ECO:0000256" key="1">
    <source>
        <dbReference type="ARBA" id="ARBA00022676"/>
    </source>
</evidence>
<dbReference type="GO" id="GO:0009244">
    <property type="term" value="P:lipopolysaccharide core region biosynthetic process"/>
    <property type="evidence" value="ECO:0007669"/>
    <property type="project" value="TreeGrafter"/>
</dbReference>
<sequence length="278" mass="31449">MKILAVQNRMGIGDMVIFLPFIEAIARKYACPVSLLVKENSKASKLLNKNPNISEIIILDRDNKSIKGRHDGIGGALKLINDLKKYKFDKVFIFNSSLRFNLISKLARIKEIYQYPLFEKKNQHIIQAAQTFLKKELNIDVPSNPIISIGTNQIKQAKSKYEILNNQLNILLGIGGSGETKRIPSKIYIKFMQLCSEKYDCRFFLATGTKNEEQEILKEILNSKFQSKCLALDQLDLIDILPIIKNCKISVCNDSSFSHLSAALEIPTIVLMSDTPLL</sequence>
<dbReference type="GO" id="GO:0005829">
    <property type="term" value="C:cytosol"/>
    <property type="evidence" value="ECO:0007669"/>
    <property type="project" value="TreeGrafter"/>
</dbReference>
<dbReference type="Gene3D" id="3.40.50.2000">
    <property type="entry name" value="Glycogen Phosphorylase B"/>
    <property type="match status" value="2"/>
</dbReference>
<dbReference type="CDD" id="cd03789">
    <property type="entry name" value="GT9_LPS_heptosyltransferase"/>
    <property type="match status" value="1"/>
</dbReference>
<dbReference type="InterPro" id="IPR051199">
    <property type="entry name" value="LPS_LOS_Heptosyltrfase"/>
</dbReference>
<dbReference type="SUPFAM" id="SSF53756">
    <property type="entry name" value="UDP-Glycosyltransferase/glycogen phosphorylase"/>
    <property type="match status" value="1"/>
</dbReference>
<name>A0A382FZ39_9ZZZZ</name>
<keyword evidence="1" id="KW-0328">Glycosyltransferase</keyword>